<sequence>MNHNTSSNPAVFVLSLDTELAWGNFVRVKDPLKKTQMFRTRYCIQQLLDLLETYNIRATWAVVGHLMLDACHPDENGVKHPQAIRPAYSWHPGDWFEDDPCTSLQEDPLWYGMDIVNKIRSCAVPQEIASHSFAHQIFGDPGCHWACADTDIRLAVFAAQALNIQMDSFVYPKNSIAHQTVLAKYGFRIYRGEGTEWYNRFRHPLLRKILHFLDDLLAVPPAADTLHRDNDNLFYTNGNMMYQSMEGLRKLIPLRARVRKAKMGINKAVAQGKIFHLWLHPFNLASDPTRLLAGLEEIFKHVKNLEDAGRLVNLPMRELPAFFGIKPDPADVLINEGTANYIR</sequence>
<proteinExistence type="predicted"/>
<dbReference type="InterPro" id="IPR011330">
    <property type="entry name" value="Glyco_hydro/deAcase_b/a-brl"/>
</dbReference>
<dbReference type="Proteomes" id="UP000885779">
    <property type="component" value="Unassembled WGS sequence"/>
</dbReference>
<evidence type="ECO:0000313" key="1">
    <source>
        <dbReference type="EMBL" id="HGY56922.1"/>
    </source>
</evidence>
<dbReference type="AlphaFoldDB" id="A0A7V4U3W5"/>
<protein>
    <recommendedName>
        <fullName evidence="2">Polysaccharide deacetylase</fullName>
    </recommendedName>
</protein>
<gene>
    <name evidence="1" type="ORF">ENK44_14535</name>
</gene>
<name>A0A7V4U3W5_CALAY</name>
<accession>A0A7V4U3W5</accession>
<dbReference type="SUPFAM" id="SSF88713">
    <property type="entry name" value="Glycoside hydrolase/deacetylase"/>
    <property type="match status" value="1"/>
</dbReference>
<dbReference type="EMBL" id="DRQG01000140">
    <property type="protein sequence ID" value="HGY56922.1"/>
    <property type="molecule type" value="Genomic_DNA"/>
</dbReference>
<organism evidence="1">
    <name type="scientific">Caldithrix abyssi</name>
    <dbReference type="NCBI Taxonomy" id="187145"/>
    <lineage>
        <taxon>Bacteria</taxon>
        <taxon>Pseudomonadati</taxon>
        <taxon>Calditrichota</taxon>
        <taxon>Calditrichia</taxon>
        <taxon>Calditrichales</taxon>
        <taxon>Calditrichaceae</taxon>
        <taxon>Caldithrix</taxon>
    </lineage>
</organism>
<evidence type="ECO:0008006" key="2">
    <source>
        <dbReference type="Google" id="ProtNLM"/>
    </source>
</evidence>
<dbReference type="Gene3D" id="3.20.20.370">
    <property type="entry name" value="Glycoside hydrolase/deacetylase"/>
    <property type="match status" value="1"/>
</dbReference>
<comment type="caution">
    <text evidence="1">The sequence shown here is derived from an EMBL/GenBank/DDBJ whole genome shotgun (WGS) entry which is preliminary data.</text>
</comment>
<reference evidence="1" key="1">
    <citation type="journal article" date="2020" name="mSystems">
        <title>Genome- and Community-Level Interaction Insights into Carbon Utilization and Element Cycling Functions of Hydrothermarchaeota in Hydrothermal Sediment.</title>
        <authorList>
            <person name="Zhou Z."/>
            <person name="Liu Y."/>
            <person name="Xu W."/>
            <person name="Pan J."/>
            <person name="Luo Z.H."/>
            <person name="Li M."/>
        </authorList>
    </citation>
    <scope>NUCLEOTIDE SEQUENCE [LARGE SCALE GENOMIC DNA]</scope>
    <source>
        <strain evidence="1">HyVt-577</strain>
    </source>
</reference>
<dbReference type="GO" id="GO:0005975">
    <property type="term" value="P:carbohydrate metabolic process"/>
    <property type="evidence" value="ECO:0007669"/>
    <property type="project" value="InterPro"/>
</dbReference>